<dbReference type="AlphaFoldDB" id="A0A1B6DQ15"/>
<gene>
    <name evidence="3" type="ORF">g.42412</name>
    <name evidence="2" type="ORF">g.42413</name>
    <name evidence="4" type="ORF">g.42414</name>
</gene>
<dbReference type="EMBL" id="GEDC01016990">
    <property type="protein sequence ID" value="JAS20308.1"/>
    <property type="molecule type" value="Transcribed_RNA"/>
</dbReference>
<evidence type="ECO:0000313" key="4">
    <source>
        <dbReference type="EMBL" id="JAS27760.1"/>
    </source>
</evidence>
<feature type="region of interest" description="Disordered" evidence="1">
    <location>
        <begin position="67"/>
        <end position="113"/>
    </location>
</feature>
<organism evidence="4">
    <name type="scientific">Clastoptera arizonana</name>
    <name type="common">Arizona spittle bug</name>
    <dbReference type="NCBI Taxonomy" id="38151"/>
    <lineage>
        <taxon>Eukaryota</taxon>
        <taxon>Metazoa</taxon>
        <taxon>Ecdysozoa</taxon>
        <taxon>Arthropoda</taxon>
        <taxon>Hexapoda</taxon>
        <taxon>Insecta</taxon>
        <taxon>Pterygota</taxon>
        <taxon>Neoptera</taxon>
        <taxon>Paraneoptera</taxon>
        <taxon>Hemiptera</taxon>
        <taxon>Auchenorrhyncha</taxon>
        <taxon>Cercopoidea</taxon>
        <taxon>Clastopteridae</taxon>
        <taxon>Clastoptera</taxon>
    </lineage>
</organism>
<protein>
    <submittedName>
        <fullName evidence="4">Uncharacterized protein</fullName>
    </submittedName>
</protein>
<evidence type="ECO:0000313" key="3">
    <source>
        <dbReference type="EMBL" id="JAS23424.1"/>
    </source>
</evidence>
<proteinExistence type="predicted"/>
<reference evidence="4" key="1">
    <citation type="submission" date="2015-12" db="EMBL/GenBank/DDBJ databases">
        <title>De novo transcriptome assembly of four potential Pierce s Disease insect vectors from Arizona vineyards.</title>
        <authorList>
            <person name="Tassone E.E."/>
        </authorList>
    </citation>
    <scope>NUCLEOTIDE SEQUENCE</scope>
</reference>
<name>A0A1B6DQ15_9HEMI</name>
<accession>A0A1B6DQ15</accession>
<dbReference type="EMBL" id="GEDC01009538">
    <property type="protein sequence ID" value="JAS27760.1"/>
    <property type="molecule type" value="Transcribed_RNA"/>
</dbReference>
<sequence>MVCSKSQVTNAKCANCGGRHLANYRGCSTYVDRSKRNHMPQSIHSSHLSAKVAVKVLGNSQGLLRRDSISAKQPKQVKLAKPVKSAKPITPSKQATTPPTPVQAHTSVSHRHF</sequence>
<dbReference type="EMBL" id="GEDC01013874">
    <property type="protein sequence ID" value="JAS23424.1"/>
    <property type="molecule type" value="Transcribed_RNA"/>
</dbReference>
<feature type="compositionally biased region" description="Polar residues" evidence="1">
    <location>
        <begin position="91"/>
        <end position="107"/>
    </location>
</feature>
<evidence type="ECO:0000256" key="1">
    <source>
        <dbReference type="SAM" id="MobiDB-lite"/>
    </source>
</evidence>
<evidence type="ECO:0000313" key="2">
    <source>
        <dbReference type="EMBL" id="JAS20308.1"/>
    </source>
</evidence>